<evidence type="ECO:0000313" key="3">
    <source>
        <dbReference type="Proteomes" id="UP000245383"/>
    </source>
</evidence>
<feature type="compositionally biased region" description="Low complexity" evidence="1">
    <location>
        <begin position="177"/>
        <end position="191"/>
    </location>
</feature>
<comment type="caution">
    <text evidence="2">The sequence shown here is derived from an EMBL/GenBank/DDBJ whole genome shotgun (WGS) entry which is preliminary data.</text>
</comment>
<reference evidence="2 3" key="1">
    <citation type="journal article" date="2018" name="MBio">
        <title>Comparative Genomics Reveals the Core Gene Toolbox for the Fungus-Insect Symbiosis.</title>
        <authorList>
            <person name="Wang Y."/>
            <person name="Stata M."/>
            <person name="Wang W."/>
            <person name="Stajich J.E."/>
            <person name="White M.M."/>
            <person name="Moncalvo J.M."/>
        </authorList>
    </citation>
    <scope>NUCLEOTIDE SEQUENCE [LARGE SCALE GENOMIC DNA]</scope>
    <source>
        <strain evidence="2 3">SWE-8-4</strain>
    </source>
</reference>
<feature type="region of interest" description="Disordered" evidence="1">
    <location>
        <begin position="133"/>
        <end position="240"/>
    </location>
</feature>
<evidence type="ECO:0000313" key="2">
    <source>
        <dbReference type="EMBL" id="PVU92418.1"/>
    </source>
</evidence>
<gene>
    <name evidence="2" type="ORF">BB561_003828</name>
</gene>
<feature type="compositionally biased region" description="Basic and acidic residues" evidence="1">
    <location>
        <begin position="227"/>
        <end position="236"/>
    </location>
</feature>
<protein>
    <submittedName>
        <fullName evidence="2">Uncharacterized protein</fullName>
    </submittedName>
</protein>
<organism evidence="2 3">
    <name type="scientific">Smittium simulii</name>
    <dbReference type="NCBI Taxonomy" id="133385"/>
    <lineage>
        <taxon>Eukaryota</taxon>
        <taxon>Fungi</taxon>
        <taxon>Fungi incertae sedis</taxon>
        <taxon>Zoopagomycota</taxon>
        <taxon>Kickxellomycotina</taxon>
        <taxon>Harpellomycetes</taxon>
        <taxon>Harpellales</taxon>
        <taxon>Legeriomycetaceae</taxon>
        <taxon>Smittium</taxon>
    </lineage>
</organism>
<evidence type="ECO:0000256" key="1">
    <source>
        <dbReference type="SAM" id="MobiDB-lite"/>
    </source>
</evidence>
<feature type="non-terminal residue" evidence="2">
    <location>
        <position position="262"/>
    </location>
</feature>
<proteinExistence type="predicted"/>
<sequence>MGSSLSSEDEFVNVVDIMDVDHVEKQNESSIITEGSFNTKFITLSQIANKDALDVIIDAHDSHNSPKIYQVADMILAKDYKKNEQLEKKEKIKKNEKPQVIDEFKNKTSKHGKSHHKVLRVKAPALQTAGLAPARDSFTGGNPGSIAPISLPTAHPSADGAATGKRGVTLVGDPEQTTKLTATTNNTAKPTYAQKVKVGASKKKPEQQKKQTSAAQTTKKAPRQTKLSRDQIDRVVKGGPPVEPNKYKLLYFDGFKRNRVTW</sequence>
<accession>A0A2T9YJA8</accession>
<name>A0A2T9YJA8_9FUNG</name>
<feature type="compositionally biased region" description="Low complexity" evidence="1">
    <location>
        <begin position="210"/>
        <end position="219"/>
    </location>
</feature>
<dbReference type="AlphaFoldDB" id="A0A2T9YJA8"/>
<dbReference type="EMBL" id="MBFR01000162">
    <property type="protein sequence ID" value="PVU92418.1"/>
    <property type="molecule type" value="Genomic_DNA"/>
</dbReference>
<dbReference type="Proteomes" id="UP000245383">
    <property type="component" value="Unassembled WGS sequence"/>
</dbReference>
<keyword evidence="3" id="KW-1185">Reference proteome</keyword>